<evidence type="ECO:0000259" key="8">
    <source>
        <dbReference type="Pfam" id="PF14693"/>
    </source>
</evidence>
<dbReference type="GO" id="GO:0006412">
    <property type="term" value="P:translation"/>
    <property type="evidence" value="ECO:0007669"/>
    <property type="project" value="UniProtKB-UniRule"/>
</dbReference>
<dbReference type="Gene3D" id="2.40.240.10">
    <property type="entry name" value="Ribosomal Protein L25, Chain P"/>
    <property type="match status" value="1"/>
</dbReference>
<feature type="compositionally biased region" description="Acidic residues" evidence="6">
    <location>
        <begin position="188"/>
        <end position="200"/>
    </location>
</feature>
<dbReference type="GO" id="GO:0008097">
    <property type="term" value="F:5S rRNA binding"/>
    <property type="evidence" value="ECO:0007669"/>
    <property type="project" value="InterPro"/>
</dbReference>
<dbReference type="SUPFAM" id="SSF50715">
    <property type="entry name" value="Ribosomal protein L25-like"/>
    <property type="match status" value="1"/>
</dbReference>
<keyword evidence="4 5" id="KW-0687">Ribonucleoprotein</keyword>
<evidence type="ECO:0000256" key="5">
    <source>
        <dbReference type="HAMAP-Rule" id="MF_01334"/>
    </source>
</evidence>
<evidence type="ECO:0000256" key="2">
    <source>
        <dbReference type="ARBA" id="ARBA00022884"/>
    </source>
</evidence>
<feature type="domain" description="Large ribosomal subunit protein bL25 L25" evidence="7">
    <location>
        <begin position="6"/>
        <end position="92"/>
    </location>
</feature>
<dbReference type="CDD" id="cd00495">
    <property type="entry name" value="Ribosomal_L25_TL5_CTC"/>
    <property type="match status" value="1"/>
</dbReference>
<keyword evidence="2 5" id="KW-0694">RNA-binding</keyword>
<dbReference type="HAMAP" id="MF_01334">
    <property type="entry name" value="Ribosomal_bL25_CTC"/>
    <property type="match status" value="1"/>
</dbReference>
<comment type="caution">
    <text evidence="9">The sequence shown here is derived from an EMBL/GenBank/DDBJ whole genome shotgun (WGS) entry which is preliminary data.</text>
</comment>
<feature type="compositionally biased region" description="Basic and acidic residues" evidence="6">
    <location>
        <begin position="201"/>
        <end position="216"/>
    </location>
</feature>
<dbReference type="Pfam" id="PF14693">
    <property type="entry name" value="Ribosomal_TL5_C"/>
    <property type="match status" value="1"/>
</dbReference>
<dbReference type="InterPro" id="IPR020057">
    <property type="entry name" value="Ribosomal_bL25_b-dom"/>
</dbReference>
<organism evidence="9 10">
    <name type="scientific">Paenibacillus arenilitoris</name>
    <dbReference type="NCBI Taxonomy" id="2772299"/>
    <lineage>
        <taxon>Bacteria</taxon>
        <taxon>Bacillati</taxon>
        <taxon>Bacillota</taxon>
        <taxon>Bacilli</taxon>
        <taxon>Bacillales</taxon>
        <taxon>Paenibacillaceae</taxon>
        <taxon>Paenibacillus</taxon>
    </lineage>
</organism>
<dbReference type="GO" id="GO:0022625">
    <property type="term" value="C:cytosolic large ribosomal subunit"/>
    <property type="evidence" value="ECO:0007669"/>
    <property type="project" value="TreeGrafter"/>
</dbReference>
<accession>A0A927H9M2</accession>
<dbReference type="RefSeq" id="WP_190867973.1">
    <property type="nucleotide sequence ID" value="NZ_JACXIY010000064.1"/>
</dbReference>
<gene>
    <name evidence="5" type="primary">rplY</name>
    <name evidence="5" type="synonym">ctc</name>
    <name evidence="9" type="ORF">IDH41_30420</name>
</gene>
<dbReference type="Proteomes" id="UP000632125">
    <property type="component" value="Unassembled WGS sequence"/>
</dbReference>
<dbReference type="Gene3D" id="2.170.120.20">
    <property type="entry name" value="Ribosomal protein L25, beta domain"/>
    <property type="match status" value="1"/>
</dbReference>
<dbReference type="NCBIfam" id="TIGR00731">
    <property type="entry name" value="bL25_bact_ctc"/>
    <property type="match status" value="1"/>
</dbReference>
<evidence type="ECO:0000259" key="7">
    <source>
        <dbReference type="Pfam" id="PF01386"/>
    </source>
</evidence>
<dbReference type="InterPro" id="IPR029751">
    <property type="entry name" value="Ribosomal_L25_dom"/>
</dbReference>
<dbReference type="InterPro" id="IPR020930">
    <property type="entry name" value="Ribosomal_uL5_bac-type"/>
</dbReference>
<dbReference type="InterPro" id="IPR020056">
    <property type="entry name" value="Rbsml_bL25/Gln-tRNA_synth_N"/>
</dbReference>
<dbReference type="EMBL" id="JACXIY010000064">
    <property type="protein sequence ID" value="MBD2872883.1"/>
    <property type="molecule type" value="Genomic_DNA"/>
</dbReference>
<dbReference type="PANTHER" id="PTHR33284:SF1">
    <property type="entry name" value="RIBOSOMAL PROTEIN L25_GLN-TRNA SYNTHETASE, ANTI-CODON-BINDING DOMAIN-CONTAINING PROTEIN"/>
    <property type="match status" value="1"/>
</dbReference>
<evidence type="ECO:0000313" key="9">
    <source>
        <dbReference type="EMBL" id="MBD2872883.1"/>
    </source>
</evidence>
<dbReference type="AlphaFoldDB" id="A0A927H9M2"/>
<dbReference type="InterPro" id="IPR037121">
    <property type="entry name" value="Ribosomal_bL25_C"/>
</dbReference>
<keyword evidence="10" id="KW-1185">Reference proteome</keyword>
<proteinExistence type="inferred from homology"/>
<evidence type="ECO:0000256" key="3">
    <source>
        <dbReference type="ARBA" id="ARBA00022980"/>
    </source>
</evidence>
<reference evidence="9" key="1">
    <citation type="submission" date="2020-09" db="EMBL/GenBank/DDBJ databases">
        <title>A novel bacterium of genus Paenibacillus, isolated from South China Sea.</title>
        <authorList>
            <person name="Huang H."/>
            <person name="Mo K."/>
            <person name="Hu Y."/>
        </authorList>
    </citation>
    <scope>NUCLEOTIDE SEQUENCE</scope>
    <source>
        <strain evidence="9">IB182493</strain>
    </source>
</reference>
<evidence type="ECO:0000256" key="4">
    <source>
        <dbReference type="ARBA" id="ARBA00023274"/>
    </source>
</evidence>
<evidence type="ECO:0000313" key="10">
    <source>
        <dbReference type="Proteomes" id="UP000632125"/>
    </source>
</evidence>
<keyword evidence="3 5" id="KW-0689">Ribosomal protein</keyword>
<feature type="region of interest" description="Disordered" evidence="6">
    <location>
        <begin position="188"/>
        <end position="216"/>
    </location>
</feature>
<dbReference type="InterPro" id="IPR001021">
    <property type="entry name" value="Ribosomal_bL25_long"/>
</dbReference>
<comment type="similarity">
    <text evidence="5">Belongs to the bacterial ribosomal protein bL25 family. CTC subfamily.</text>
</comment>
<protein>
    <recommendedName>
        <fullName evidence="5">Large ribosomal subunit protein bL25</fullName>
    </recommendedName>
    <alternativeName>
        <fullName evidence="5">General stress protein CTC</fullName>
    </alternativeName>
</protein>
<dbReference type="PANTHER" id="PTHR33284">
    <property type="entry name" value="RIBOSOMAL PROTEIN L25/GLN-TRNA SYNTHETASE, ANTI-CODON-BINDING DOMAIN-CONTAINING PROTEIN"/>
    <property type="match status" value="1"/>
</dbReference>
<keyword evidence="1 5" id="KW-0699">rRNA-binding</keyword>
<evidence type="ECO:0000256" key="6">
    <source>
        <dbReference type="SAM" id="MobiDB-lite"/>
    </source>
</evidence>
<dbReference type="InterPro" id="IPR011035">
    <property type="entry name" value="Ribosomal_bL25/Gln-tRNA_synth"/>
</dbReference>
<comment type="subunit">
    <text evidence="5">Part of the 50S ribosomal subunit; part of the 5S rRNA/L5/L18/L25 subcomplex. Contacts the 5S rRNA. Binds to the 5S rRNA independently of L5 and L18.</text>
</comment>
<sequence>MGIAMQADQRTSTTKGDLRQLRLQGKIPGIIYGKQISDPAMVTVDGKELQALLRSHPNAVIEITIPAQGKQSVMVSEVQRDAMSRQVIHVDFRQINMNENVRANVRIHAEGDSAGVREGGILQAILHEIEVECLPGNIPDAIQADISGLGIGESLLVSDLIMPQGVTAHAEPEQVVFTILAPQKELSEEEAEDAAVELEEAESRSKEAQMEDTKSL</sequence>
<comment type="function">
    <text evidence="5">This is one of the proteins that binds to the 5S RNA in the ribosome where it forms part of the central protuberance.</text>
</comment>
<feature type="domain" description="Large ribosomal subunit protein bL25 beta" evidence="8">
    <location>
        <begin position="101"/>
        <end position="183"/>
    </location>
</feature>
<dbReference type="Pfam" id="PF01386">
    <property type="entry name" value="Ribosomal_L25p"/>
    <property type="match status" value="1"/>
</dbReference>
<name>A0A927H9M2_9BACL</name>
<dbReference type="GO" id="GO:0003735">
    <property type="term" value="F:structural constituent of ribosome"/>
    <property type="evidence" value="ECO:0007669"/>
    <property type="project" value="InterPro"/>
</dbReference>
<evidence type="ECO:0000256" key="1">
    <source>
        <dbReference type="ARBA" id="ARBA00022730"/>
    </source>
</evidence>